<dbReference type="Proteomes" id="UP000318053">
    <property type="component" value="Unassembled WGS sequence"/>
</dbReference>
<proteinExistence type="predicted"/>
<dbReference type="RefSeq" id="WP_146392118.1">
    <property type="nucleotide sequence ID" value="NZ_SJPK01000007.1"/>
</dbReference>
<feature type="signal peptide" evidence="1">
    <location>
        <begin position="1"/>
        <end position="17"/>
    </location>
</feature>
<gene>
    <name evidence="2" type="ORF">CA85_31880</name>
</gene>
<protein>
    <recommendedName>
        <fullName evidence="4">PEP-CTERM protein-sorting domain-containing protein</fullName>
    </recommendedName>
</protein>
<accession>A0A5C5XPX3</accession>
<name>A0A5C5XPX3_9BACT</name>
<reference evidence="2 3" key="1">
    <citation type="submission" date="2019-02" db="EMBL/GenBank/DDBJ databases">
        <title>Deep-cultivation of Planctomycetes and their phenomic and genomic characterization uncovers novel biology.</title>
        <authorList>
            <person name="Wiegand S."/>
            <person name="Jogler M."/>
            <person name="Boedeker C."/>
            <person name="Pinto D."/>
            <person name="Vollmers J."/>
            <person name="Rivas-Marin E."/>
            <person name="Kohn T."/>
            <person name="Peeters S.H."/>
            <person name="Heuer A."/>
            <person name="Rast P."/>
            <person name="Oberbeckmann S."/>
            <person name="Bunk B."/>
            <person name="Jeske O."/>
            <person name="Meyerdierks A."/>
            <person name="Storesund J.E."/>
            <person name="Kallscheuer N."/>
            <person name="Luecker S."/>
            <person name="Lage O.M."/>
            <person name="Pohl T."/>
            <person name="Merkel B.J."/>
            <person name="Hornburger P."/>
            <person name="Mueller R.-W."/>
            <person name="Bruemmer F."/>
            <person name="Labrenz M."/>
            <person name="Spormann A.M."/>
            <person name="Op Den Camp H."/>
            <person name="Overmann J."/>
            <person name="Amann R."/>
            <person name="Jetten M.S.M."/>
            <person name="Mascher T."/>
            <person name="Medema M.H."/>
            <person name="Devos D.P."/>
            <person name="Kaster A.-K."/>
            <person name="Ovreas L."/>
            <person name="Rohde M."/>
            <person name="Galperin M.Y."/>
            <person name="Jogler C."/>
        </authorList>
    </citation>
    <scope>NUCLEOTIDE SEQUENCE [LARGE SCALE GENOMIC DNA]</scope>
    <source>
        <strain evidence="2 3">CA85</strain>
    </source>
</reference>
<evidence type="ECO:0000313" key="2">
    <source>
        <dbReference type="EMBL" id="TWT65276.1"/>
    </source>
</evidence>
<dbReference type="OrthoDB" id="288817at2"/>
<dbReference type="EMBL" id="SJPK01000007">
    <property type="protein sequence ID" value="TWT65276.1"/>
    <property type="molecule type" value="Genomic_DNA"/>
</dbReference>
<comment type="caution">
    <text evidence="2">The sequence shown here is derived from an EMBL/GenBank/DDBJ whole genome shotgun (WGS) entry which is preliminary data.</text>
</comment>
<organism evidence="2 3">
    <name type="scientific">Allorhodopirellula solitaria</name>
    <dbReference type="NCBI Taxonomy" id="2527987"/>
    <lineage>
        <taxon>Bacteria</taxon>
        <taxon>Pseudomonadati</taxon>
        <taxon>Planctomycetota</taxon>
        <taxon>Planctomycetia</taxon>
        <taxon>Pirellulales</taxon>
        <taxon>Pirellulaceae</taxon>
        <taxon>Allorhodopirellula</taxon>
    </lineage>
</organism>
<sequence length="251" mass="25759" precursor="true">MNIRFVLLVLSICCVSAADGAIIASWDFDGIDMNTGGGIDESTSPFSFTAPTTAPHVSGVLRIGSSLNPSTAGSRYGFKVLVGDSQTSLAGAINAGHFIDFTVTAAQGFQMNLDSLAFVGQTTANGSNSAAVLTSISGFNDGDQIASVDNIAGVTGGLDTDASGFGPISLSMPEFQNLTGPISFRIYGFGTTTGAGDTYLRNLVGDDLVVNGSVVAVPEPSLLLCLLATLCAGFGARRVSNAEFFKRQDIC</sequence>
<evidence type="ECO:0000313" key="3">
    <source>
        <dbReference type="Proteomes" id="UP000318053"/>
    </source>
</evidence>
<evidence type="ECO:0000256" key="1">
    <source>
        <dbReference type="SAM" id="SignalP"/>
    </source>
</evidence>
<keyword evidence="1" id="KW-0732">Signal</keyword>
<feature type="chain" id="PRO_5022885495" description="PEP-CTERM protein-sorting domain-containing protein" evidence="1">
    <location>
        <begin position="18"/>
        <end position="251"/>
    </location>
</feature>
<keyword evidence="3" id="KW-1185">Reference proteome</keyword>
<dbReference type="AlphaFoldDB" id="A0A5C5XPX3"/>
<evidence type="ECO:0008006" key="4">
    <source>
        <dbReference type="Google" id="ProtNLM"/>
    </source>
</evidence>